<dbReference type="STRING" id="414004.CENSYa_2063"/>
<dbReference type="KEGG" id="csy:CENSYa_2063"/>
<proteinExistence type="predicted"/>
<dbReference type="Proteomes" id="UP000000758">
    <property type="component" value="Chromosome"/>
</dbReference>
<dbReference type="EMBL" id="DP000238">
    <property type="protein sequence ID" value="ABK78666.1"/>
    <property type="molecule type" value="Genomic_DNA"/>
</dbReference>
<dbReference type="AlphaFoldDB" id="A0RZ99"/>
<dbReference type="HOGENOM" id="CLU_374140_0_0_2"/>
<accession>A0RZ99</accession>
<protein>
    <submittedName>
        <fullName evidence="1">Uncharacterized protein</fullName>
    </submittedName>
</protein>
<gene>
    <name evidence="1" type="ordered locus">CENSYa_2063</name>
</gene>
<reference evidence="1 2" key="1">
    <citation type="journal article" date="2006" name="Proc. Natl. Acad. Sci. U.S.A.">
        <title>Genomic analysis of the uncultivated marine crenarchaeote Cenarchaeum symbiosum.</title>
        <authorList>
            <person name="Hallam S.J."/>
            <person name="Konstantinidis K.T."/>
            <person name="Putnam N."/>
            <person name="Schleper C."/>
            <person name="Watanabe Y."/>
            <person name="Sugahara J."/>
            <person name="Preston C."/>
            <person name="de la Torre J."/>
            <person name="Richardson P.M."/>
            <person name="DeLong E.F."/>
        </authorList>
    </citation>
    <scope>NUCLEOTIDE SEQUENCE [LARGE SCALE GENOMIC DNA]</scope>
    <source>
        <strain evidence="2">A</strain>
    </source>
</reference>
<evidence type="ECO:0000313" key="1">
    <source>
        <dbReference type="EMBL" id="ABK78666.1"/>
    </source>
</evidence>
<dbReference type="EnsemblBacteria" id="ABK78666">
    <property type="protein sequence ID" value="ABK78666"/>
    <property type="gene ID" value="CENSYa_2063"/>
</dbReference>
<evidence type="ECO:0000313" key="2">
    <source>
        <dbReference type="Proteomes" id="UP000000758"/>
    </source>
</evidence>
<sequence>MGYQIYELTEEEFQHISDPEHSTKLNDNISRTHEELVSRLKKYESNMYKMDFKLFVQNIVLTDLDESLRKFDSNVSLSHILSELEGEVDRWVMEYEKEFANVERSDIDPGKEVINIPHKKIAAIEEFLSKFGNSEEELMRWILTGGTPDIFMMTTILQVRKKIDEGKIELEKNRLEHSNKSISFIADMLRMLEEIKSELKPIYDNMDRITASMTLIRMLAEEALKEKYDLITHYEELTRHEEQSPVHRRNQINDILHKIKRSIEDKSYSLINISLLDDDFYFNYIREVMLSCVRHDRDQCTDIFVKKFLDEDVQILQRRRDHRGIRGIAWFQVWLDMMKTGILHKRDHMIESSMRYLDKRFHYWEETNSEWNMSFYHDLIASLAHESMDKRIGTNEKYLLYYMQFFSKYMFPEERRQSDVKNRTETIVINRLLPHRATMGHYTPSDTWSVIMRRAFAEKNTVVFEHGLKAIKVRLQRIENKMDYTSLIEILTNIMKHVMAVSPRMMTVTNEDCEEYSDKWTTGYISQFLEFFTDDAYVWLFADTRITSLWLSGMERMVQYRENRIVIHCLSNIRERLNQLQIDGTGYDEVLHWPKTSSYTMARLDEVITQLETLTHTGNFDKFVWEGVMPFLNSLSKEFLVSILRFWIREHYRKPNARFPMEEKDISQNWKEGMFELARRSRYNMEIERTGDALYNFSDGKIRNMLQVIRESSSYLLPNHSSEETEQALIRMENLIDTLALN</sequence>
<name>A0RZ99_CENSY</name>
<keyword evidence="2" id="KW-1185">Reference proteome</keyword>
<organism evidence="1 2">
    <name type="scientific">Cenarchaeum symbiosum (strain A)</name>
    <dbReference type="NCBI Taxonomy" id="414004"/>
    <lineage>
        <taxon>Archaea</taxon>
        <taxon>Nitrososphaerota</taxon>
        <taxon>Candidatus Cenarchaeales</taxon>
        <taxon>Candidatus Cenarchaeaceae</taxon>
        <taxon>Candidatus Cenarchaeum</taxon>
    </lineage>
</organism>